<dbReference type="AlphaFoldDB" id="K7Z0J4"/>
<dbReference type="STRING" id="1069642.Bdt_2860"/>
<protein>
    <submittedName>
        <fullName evidence="1">Uncharacterized protein</fullName>
    </submittedName>
</protein>
<sequence>MRLCPENRLSIVVLNRMGMTRGSTVESIVDDILIRIDRP</sequence>
<name>K7Z0J4_BDEBC</name>
<dbReference type="EMBL" id="CP002930">
    <property type="protein sequence ID" value="AFY02540.1"/>
    <property type="molecule type" value="Genomic_DNA"/>
</dbReference>
<evidence type="ECO:0000313" key="1">
    <source>
        <dbReference type="EMBL" id="AFY02540.1"/>
    </source>
</evidence>
<dbReference type="Proteomes" id="UP000010074">
    <property type="component" value="Chromosome"/>
</dbReference>
<dbReference type="PATRIC" id="fig|1069642.3.peg.2830"/>
<dbReference type="KEGG" id="bbat:Bdt_2860"/>
<gene>
    <name evidence="1" type="ORF">Bdt_2860</name>
</gene>
<organism evidence="1 2">
    <name type="scientific">Bdellovibrio bacteriovorus str. Tiberius</name>
    <dbReference type="NCBI Taxonomy" id="1069642"/>
    <lineage>
        <taxon>Bacteria</taxon>
        <taxon>Pseudomonadati</taxon>
        <taxon>Bdellovibrionota</taxon>
        <taxon>Bdellovibrionia</taxon>
        <taxon>Bdellovibrionales</taxon>
        <taxon>Pseudobdellovibrionaceae</taxon>
        <taxon>Bdellovibrio</taxon>
    </lineage>
</organism>
<dbReference type="HOGENOM" id="CLU_3305373_0_0_7"/>
<proteinExistence type="predicted"/>
<accession>K7Z0J4</accession>
<reference evidence="1 2" key="1">
    <citation type="journal article" date="2012" name="BMC Genomics">
        <title>Genome analysis of a simultaneously predatory and prey-independent, novel Bdellovibrio bacteriovorus from the River Tiber, supports in silico predictions of both ancient and recent lateral gene transfer from diverse bacteria.</title>
        <authorList>
            <person name="Hobley L."/>
            <person name="Lerner T.R."/>
            <person name="Williams L.E."/>
            <person name="Lambert C."/>
            <person name="Till R."/>
            <person name="Milner D.S."/>
            <person name="Basford S.M."/>
            <person name="Capeness M.J."/>
            <person name="Fenton A.K."/>
            <person name="Atterbury R.J."/>
            <person name="Harris M.A."/>
            <person name="Sockett R.E."/>
        </authorList>
    </citation>
    <scope>NUCLEOTIDE SEQUENCE [LARGE SCALE GENOMIC DNA]</scope>
    <source>
        <strain evidence="1 2">Tiberius</strain>
    </source>
</reference>
<evidence type="ECO:0000313" key="2">
    <source>
        <dbReference type="Proteomes" id="UP000010074"/>
    </source>
</evidence>